<evidence type="ECO:0000313" key="4">
    <source>
        <dbReference type="Proteomes" id="UP001178507"/>
    </source>
</evidence>
<proteinExistence type="predicted"/>
<reference evidence="3" key="1">
    <citation type="submission" date="2023-08" db="EMBL/GenBank/DDBJ databases">
        <authorList>
            <person name="Chen Y."/>
            <person name="Shah S."/>
            <person name="Dougan E. K."/>
            <person name="Thang M."/>
            <person name="Chan C."/>
        </authorList>
    </citation>
    <scope>NUCLEOTIDE SEQUENCE</scope>
</reference>
<keyword evidence="1" id="KW-0175">Coiled coil</keyword>
<feature type="compositionally biased region" description="Polar residues" evidence="2">
    <location>
        <begin position="288"/>
        <end position="299"/>
    </location>
</feature>
<feature type="region of interest" description="Disordered" evidence="2">
    <location>
        <begin position="288"/>
        <end position="309"/>
    </location>
</feature>
<feature type="region of interest" description="Disordered" evidence="2">
    <location>
        <begin position="22"/>
        <end position="54"/>
    </location>
</feature>
<sequence length="513" mass="57096">MDEDEEERQRWWLSVMQGAVEPHWQTDDSSSILERGRAAARRGGGSPATPSPRMKARVAELEAKFAELEASRYEPPELEELQVLCSTLESQKRSLEQEVAALRAQPVGASHVAEDLERQNAQLAGELSQSKEKSEQAQAVIRDLQEQLSYLMEELESEKVAHANLDATDFQDAAHQVNDLEHSARLADELSKSRAECLNLQEQLSRLQDEHAEITEHMAAGEVVHAALDLTDSSPGAAQKKVDDLEQKSTWLADELSQSKAAYHTALEQHKHDQAMIQGLEEQLNSLRDQHEQVTQNLSSEKEGSARLADQLSKSKAEFLESLEGRVYDQAAIQELSEQLTALQEEHALSQNQSDKVNDLEQKSAQLADELSKSKADCLNLQEQLSRLQDEHAEISENMVSEKVVHVVDLTDSSEAAQKKVDDLEQKSTWLADELSKSKAAYHTALEQRKHDQAMIQDLQEELSSLKSGTQVEEAPDKARIEELLSENRKLRPGRPGGPGAEPGTEGLAPRRG</sequence>
<dbReference type="Proteomes" id="UP001178507">
    <property type="component" value="Unassembled WGS sequence"/>
</dbReference>
<keyword evidence="4" id="KW-1185">Reference proteome</keyword>
<gene>
    <name evidence="3" type="ORF">EVOR1521_LOCUS19410</name>
</gene>
<comment type="caution">
    <text evidence="3">The sequence shown here is derived from an EMBL/GenBank/DDBJ whole genome shotgun (WGS) entry which is preliminary data.</text>
</comment>
<accession>A0AA36NA36</accession>
<organism evidence="3 4">
    <name type="scientific">Effrenium voratum</name>
    <dbReference type="NCBI Taxonomy" id="2562239"/>
    <lineage>
        <taxon>Eukaryota</taxon>
        <taxon>Sar</taxon>
        <taxon>Alveolata</taxon>
        <taxon>Dinophyceae</taxon>
        <taxon>Suessiales</taxon>
        <taxon>Symbiodiniaceae</taxon>
        <taxon>Effrenium</taxon>
    </lineage>
</organism>
<evidence type="ECO:0000256" key="2">
    <source>
        <dbReference type="SAM" id="MobiDB-lite"/>
    </source>
</evidence>
<feature type="compositionally biased region" description="Basic and acidic residues" evidence="2">
    <location>
        <begin position="475"/>
        <end position="490"/>
    </location>
</feature>
<evidence type="ECO:0000313" key="3">
    <source>
        <dbReference type="EMBL" id="CAJ1394838.1"/>
    </source>
</evidence>
<dbReference type="SUPFAM" id="SSF46579">
    <property type="entry name" value="Prefoldin"/>
    <property type="match status" value="1"/>
</dbReference>
<evidence type="ECO:0000256" key="1">
    <source>
        <dbReference type="SAM" id="Coils"/>
    </source>
</evidence>
<dbReference type="EMBL" id="CAUJNA010002979">
    <property type="protein sequence ID" value="CAJ1394838.1"/>
    <property type="molecule type" value="Genomic_DNA"/>
</dbReference>
<name>A0AA36NA36_9DINO</name>
<protein>
    <submittedName>
        <fullName evidence="3">Uncharacterized protein</fullName>
    </submittedName>
</protein>
<feature type="region of interest" description="Disordered" evidence="2">
    <location>
        <begin position="464"/>
        <end position="513"/>
    </location>
</feature>
<feature type="compositionally biased region" description="Low complexity" evidence="2">
    <location>
        <begin position="502"/>
        <end position="513"/>
    </location>
</feature>
<feature type="coiled-coil region" evidence="1">
    <location>
        <begin position="333"/>
        <end position="427"/>
    </location>
</feature>
<dbReference type="AlphaFoldDB" id="A0AA36NA36"/>